<name>A0ABR2MPH4_9ASPA</name>
<keyword evidence="1" id="KW-0175">Coiled coil</keyword>
<sequence length="153" mass="16721">MADRKNLITDHYVNDRLLLFGNNGEPAGGGSSAEVALLEENERLRRDNEALISELAHMRRLYNDIIYFVQNHVRPVVPSSARPAYNDSNGSFFQLHHAPGGAAINSGGSATSSSSLTIAEEPSAPPERKERESSGSPTRLFGRGRRSSNLLNF</sequence>
<dbReference type="EMBL" id="JBBWWR010000005">
    <property type="protein sequence ID" value="KAK8966070.1"/>
    <property type="molecule type" value="Genomic_DNA"/>
</dbReference>
<accession>A0ABR2MPH4</accession>
<evidence type="ECO:0000256" key="2">
    <source>
        <dbReference type="SAM" id="MobiDB-lite"/>
    </source>
</evidence>
<gene>
    <name evidence="3" type="primary">HSFB4C</name>
    <name evidence="3" type="ORF">KSP40_PGU016321</name>
</gene>
<organism evidence="3 4">
    <name type="scientific">Platanthera guangdongensis</name>
    <dbReference type="NCBI Taxonomy" id="2320717"/>
    <lineage>
        <taxon>Eukaryota</taxon>
        <taxon>Viridiplantae</taxon>
        <taxon>Streptophyta</taxon>
        <taxon>Embryophyta</taxon>
        <taxon>Tracheophyta</taxon>
        <taxon>Spermatophyta</taxon>
        <taxon>Magnoliopsida</taxon>
        <taxon>Liliopsida</taxon>
        <taxon>Asparagales</taxon>
        <taxon>Orchidaceae</taxon>
        <taxon>Orchidoideae</taxon>
        <taxon>Orchideae</taxon>
        <taxon>Orchidinae</taxon>
        <taxon>Platanthera</taxon>
    </lineage>
</organism>
<dbReference type="Proteomes" id="UP001412067">
    <property type="component" value="Unassembled WGS sequence"/>
</dbReference>
<proteinExistence type="predicted"/>
<comment type="caution">
    <text evidence="3">The sequence shown here is derived from an EMBL/GenBank/DDBJ whole genome shotgun (WGS) entry which is preliminary data.</text>
</comment>
<feature type="region of interest" description="Disordered" evidence="2">
    <location>
        <begin position="103"/>
        <end position="153"/>
    </location>
</feature>
<feature type="coiled-coil region" evidence="1">
    <location>
        <begin position="34"/>
        <end position="61"/>
    </location>
</feature>
<evidence type="ECO:0000313" key="4">
    <source>
        <dbReference type="Proteomes" id="UP001412067"/>
    </source>
</evidence>
<reference evidence="3 4" key="1">
    <citation type="journal article" date="2022" name="Nat. Plants">
        <title>Genomes of leafy and leafless Platanthera orchids illuminate the evolution of mycoheterotrophy.</title>
        <authorList>
            <person name="Li M.H."/>
            <person name="Liu K.W."/>
            <person name="Li Z."/>
            <person name="Lu H.C."/>
            <person name="Ye Q.L."/>
            <person name="Zhang D."/>
            <person name="Wang J.Y."/>
            <person name="Li Y.F."/>
            <person name="Zhong Z.M."/>
            <person name="Liu X."/>
            <person name="Yu X."/>
            <person name="Liu D.K."/>
            <person name="Tu X.D."/>
            <person name="Liu B."/>
            <person name="Hao Y."/>
            <person name="Liao X.Y."/>
            <person name="Jiang Y.T."/>
            <person name="Sun W.H."/>
            <person name="Chen J."/>
            <person name="Chen Y.Q."/>
            <person name="Ai Y."/>
            <person name="Zhai J.W."/>
            <person name="Wu S.S."/>
            <person name="Zhou Z."/>
            <person name="Hsiao Y.Y."/>
            <person name="Wu W.L."/>
            <person name="Chen Y.Y."/>
            <person name="Lin Y.F."/>
            <person name="Hsu J.L."/>
            <person name="Li C.Y."/>
            <person name="Wang Z.W."/>
            <person name="Zhao X."/>
            <person name="Zhong W.Y."/>
            <person name="Ma X.K."/>
            <person name="Ma L."/>
            <person name="Huang J."/>
            <person name="Chen G.Z."/>
            <person name="Huang M.Z."/>
            <person name="Huang L."/>
            <person name="Peng D.H."/>
            <person name="Luo Y.B."/>
            <person name="Zou S.Q."/>
            <person name="Chen S.P."/>
            <person name="Lan S."/>
            <person name="Tsai W.C."/>
            <person name="Van de Peer Y."/>
            <person name="Liu Z.J."/>
        </authorList>
    </citation>
    <scope>NUCLEOTIDE SEQUENCE [LARGE SCALE GENOMIC DNA]</scope>
    <source>
        <strain evidence="3">Lor288</strain>
    </source>
</reference>
<protein>
    <submittedName>
        <fullName evidence="3">Heat stress transcription factor B-4c</fullName>
    </submittedName>
</protein>
<evidence type="ECO:0000256" key="1">
    <source>
        <dbReference type="SAM" id="Coils"/>
    </source>
</evidence>
<evidence type="ECO:0000313" key="3">
    <source>
        <dbReference type="EMBL" id="KAK8966070.1"/>
    </source>
</evidence>
<keyword evidence="4" id="KW-1185">Reference proteome</keyword>
<feature type="compositionally biased region" description="Low complexity" evidence="2">
    <location>
        <begin position="103"/>
        <end position="115"/>
    </location>
</feature>